<feature type="region of interest" description="Disordered" evidence="3">
    <location>
        <begin position="371"/>
        <end position="412"/>
    </location>
</feature>
<dbReference type="EMBL" id="JAVFKD010000012">
    <property type="protein sequence ID" value="KAK5993392.1"/>
    <property type="molecule type" value="Genomic_DNA"/>
</dbReference>
<dbReference type="Gene3D" id="3.30.420.10">
    <property type="entry name" value="Ribonuclease H-like superfamily/Ribonuclease H"/>
    <property type="match status" value="1"/>
</dbReference>
<dbReference type="InterPro" id="IPR051132">
    <property type="entry name" value="3-5_Exonuclease_domain"/>
</dbReference>
<evidence type="ECO:0000256" key="2">
    <source>
        <dbReference type="ARBA" id="ARBA00022801"/>
    </source>
</evidence>
<dbReference type="Proteomes" id="UP001338125">
    <property type="component" value="Unassembled WGS sequence"/>
</dbReference>
<dbReference type="InterPro" id="IPR012337">
    <property type="entry name" value="RNaseH-like_sf"/>
</dbReference>
<dbReference type="PANTHER" id="PTHR13620">
    <property type="entry name" value="3-5 EXONUCLEASE"/>
    <property type="match status" value="1"/>
</dbReference>
<evidence type="ECO:0000259" key="4">
    <source>
        <dbReference type="SMART" id="SM00474"/>
    </source>
</evidence>
<feature type="compositionally biased region" description="Polar residues" evidence="3">
    <location>
        <begin position="403"/>
        <end position="412"/>
    </location>
</feature>
<protein>
    <submittedName>
        <fullName evidence="5">3'-5' exonuclease</fullName>
    </submittedName>
</protein>
<feature type="compositionally biased region" description="Low complexity" evidence="3">
    <location>
        <begin position="377"/>
        <end position="395"/>
    </location>
</feature>
<gene>
    <name evidence="5" type="ORF">PT974_06822</name>
</gene>
<dbReference type="InterPro" id="IPR002562">
    <property type="entry name" value="3'-5'_exonuclease_dom"/>
</dbReference>
<keyword evidence="1" id="KW-0540">Nuclease</keyword>
<name>A0ABR0SNB3_9HYPO</name>
<dbReference type="SUPFAM" id="SSF53098">
    <property type="entry name" value="Ribonuclease H-like"/>
    <property type="match status" value="1"/>
</dbReference>
<feature type="compositionally biased region" description="Acidic residues" evidence="3">
    <location>
        <begin position="324"/>
        <end position="357"/>
    </location>
</feature>
<dbReference type="CDD" id="cd06141">
    <property type="entry name" value="WRN_exo"/>
    <property type="match status" value="1"/>
</dbReference>
<feature type="region of interest" description="Disordered" evidence="3">
    <location>
        <begin position="312"/>
        <end position="357"/>
    </location>
</feature>
<keyword evidence="2" id="KW-0378">Hydrolase</keyword>
<comment type="caution">
    <text evidence="5">The sequence shown here is derived from an EMBL/GenBank/DDBJ whole genome shotgun (WGS) entry which is preliminary data.</text>
</comment>
<organism evidence="5 6">
    <name type="scientific">Cladobotryum mycophilum</name>
    <dbReference type="NCBI Taxonomy" id="491253"/>
    <lineage>
        <taxon>Eukaryota</taxon>
        <taxon>Fungi</taxon>
        <taxon>Dikarya</taxon>
        <taxon>Ascomycota</taxon>
        <taxon>Pezizomycotina</taxon>
        <taxon>Sordariomycetes</taxon>
        <taxon>Hypocreomycetidae</taxon>
        <taxon>Hypocreales</taxon>
        <taxon>Hypocreaceae</taxon>
        <taxon>Cladobotryum</taxon>
    </lineage>
</organism>
<proteinExistence type="predicted"/>
<dbReference type="PANTHER" id="PTHR13620:SF104">
    <property type="entry name" value="EXONUCLEASE 3'-5' DOMAIN-CONTAINING PROTEIN 2"/>
    <property type="match status" value="1"/>
</dbReference>
<dbReference type="GO" id="GO:0004527">
    <property type="term" value="F:exonuclease activity"/>
    <property type="evidence" value="ECO:0007669"/>
    <property type="project" value="UniProtKB-KW"/>
</dbReference>
<evidence type="ECO:0000256" key="3">
    <source>
        <dbReference type="SAM" id="MobiDB-lite"/>
    </source>
</evidence>
<keyword evidence="5" id="KW-0269">Exonuclease</keyword>
<dbReference type="Pfam" id="PF01612">
    <property type="entry name" value="DNA_pol_A_exo1"/>
    <property type="match status" value="1"/>
</dbReference>
<evidence type="ECO:0000313" key="6">
    <source>
        <dbReference type="Proteomes" id="UP001338125"/>
    </source>
</evidence>
<dbReference type="InterPro" id="IPR036397">
    <property type="entry name" value="RNaseH_sf"/>
</dbReference>
<reference evidence="5 6" key="1">
    <citation type="submission" date="2024-01" db="EMBL/GenBank/DDBJ databases">
        <title>Complete genome of Cladobotryum mycophilum ATHUM6906.</title>
        <authorList>
            <person name="Christinaki A.C."/>
            <person name="Myridakis A.I."/>
            <person name="Kouvelis V.N."/>
        </authorList>
    </citation>
    <scope>NUCLEOTIDE SEQUENCE [LARGE SCALE GENOMIC DNA]</scope>
    <source>
        <strain evidence="5 6">ATHUM6906</strain>
    </source>
</reference>
<sequence length="526" mass="58291">MVDQFGQPKSLKDVLATAKRKPTAVFGVGLGVGTEEGGNIIEDEAGEQAVTEEEEGEEEKVEPPLTPLTFNISSELFTAAQEAAAGTPESYWSHTMYQQVQDNGTIDKVKVHHCKTKHSMEHVCKSYFLGEPILGFDMEWMAFVSRGSGPRENVSLIQVASPSHIGLFHVALFPKDDDFVAPTFREIMGDPDVSKVGVNILADCTRLKTHLGVNSRGIFELSHLYRVVKYLPDNRRTLINKKLVALSAQVEDQLGLPLYKGESVRSGNWMKALDESQLRYSAADAYAGVQLYHVLETKRQALEPCPQRPFHAELGLPIPLPDPLPEEESSEDPEEKLEEENENEAEAEEEVEFEGEVDALADEVTVEEFDALTGSETTASTTTSKTPPTKPVTKSKSPKATKQKTPSNTTPLITADPRIVAAELKMEQYRSSKEKPLVAKPSSLRAYYIWADDDTLTPDTIAGLLRDPPLQTATVVTYIIDAIKAEKFPYSKDRARRDLVPNINPNVLKSTNRYTSFIRACQLPDE</sequence>
<accession>A0ABR0SNB3</accession>
<dbReference type="SMART" id="SM00474">
    <property type="entry name" value="35EXOc"/>
    <property type="match status" value="1"/>
</dbReference>
<evidence type="ECO:0000256" key="1">
    <source>
        <dbReference type="ARBA" id="ARBA00022722"/>
    </source>
</evidence>
<feature type="domain" description="3'-5' exonuclease" evidence="4">
    <location>
        <begin position="111"/>
        <end position="300"/>
    </location>
</feature>
<evidence type="ECO:0000313" key="5">
    <source>
        <dbReference type="EMBL" id="KAK5993392.1"/>
    </source>
</evidence>
<keyword evidence="6" id="KW-1185">Reference proteome</keyword>